<dbReference type="Gene3D" id="3.90.550.10">
    <property type="entry name" value="Spore Coat Polysaccharide Biosynthesis Protein SpsA, Chain A"/>
    <property type="match status" value="1"/>
</dbReference>
<evidence type="ECO:0000313" key="2">
    <source>
        <dbReference type="Proteomes" id="UP000315400"/>
    </source>
</evidence>
<gene>
    <name evidence="1" type="ORF">FKY71_14850</name>
</gene>
<accession>A0A540VNE1</accession>
<protein>
    <submittedName>
        <fullName evidence="1">Acylneuraminate cytidylyltransferase family protein</fullName>
    </submittedName>
</protein>
<sequence>MTPFPRLRVRGFLQRWGKLHPVDGVYASLYLNKENAVRHLGFVPARGGSKRLPGKNHMTLGGRTIVQRAVDSALASGNFEHVVLSTDDPEIIASMPSDERILIDDRPEHLASDTATVLQAVLELMERWRRYGRIYDTITILLPTCPFRKPEHLNQGFELLDNNVDSVISVTEYDFPWEMALDLDANRGLYPSIEPSPLITGNTRSQDRRRVYHPNGAFYIGRWDVVERDRNFFKGELRGVPMDAYNSADIDDPIDFKFAELLLKEGVV</sequence>
<comment type="caution">
    <text evidence="1">The sequence shown here is derived from an EMBL/GenBank/DDBJ whole genome shotgun (WGS) entry which is preliminary data.</text>
</comment>
<dbReference type="CDD" id="cd02513">
    <property type="entry name" value="CMP-NeuAc_Synthase"/>
    <property type="match status" value="1"/>
</dbReference>
<dbReference type="AlphaFoldDB" id="A0A540VNE1"/>
<dbReference type="SUPFAM" id="SSF53448">
    <property type="entry name" value="Nucleotide-diphospho-sugar transferases"/>
    <property type="match status" value="1"/>
</dbReference>
<dbReference type="EMBL" id="VIFK01000244">
    <property type="protein sequence ID" value="TQE98248.1"/>
    <property type="molecule type" value="Genomic_DNA"/>
</dbReference>
<keyword evidence="1" id="KW-0808">Transferase</keyword>
<dbReference type="PANTHER" id="PTHR21485:SF6">
    <property type="entry name" value="N-ACYLNEURAMINATE CYTIDYLYLTRANSFERASE-RELATED"/>
    <property type="match status" value="1"/>
</dbReference>
<reference evidence="1 2" key="1">
    <citation type="submission" date="2019-06" db="EMBL/GenBank/DDBJ databases">
        <title>Metagenome assembled Genome of Spiribacter salinus SL48-SHIP from the microbial mat of Salt Lake 48 (Novosibirsk region, Russia).</title>
        <authorList>
            <person name="Shipova A."/>
            <person name="Rozanov A.S."/>
            <person name="Bryanskaya A.V."/>
            <person name="Peltek S.E."/>
        </authorList>
    </citation>
    <scope>NUCLEOTIDE SEQUENCE [LARGE SCALE GENOMIC DNA]</scope>
    <source>
        <strain evidence="1">SL48-SHIP-2</strain>
    </source>
</reference>
<dbReference type="GO" id="GO:0008781">
    <property type="term" value="F:N-acylneuraminate cytidylyltransferase activity"/>
    <property type="evidence" value="ECO:0007669"/>
    <property type="project" value="TreeGrafter"/>
</dbReference>
<dbReference type="Pfam" id="PF02348">
    <property type="entry name" value="CTP_transf_3"/>
    <property type="match status" value="1"/>
</dbReference>
<dbReference type="InterPro" id="IPR029044">
    <property type="entry name" value="Nucleotide-diphossugar_trans"/>
</dbReference>
<keyword evidence="1" id="KW-0548">Nucleotidyltransferase</keyword>
<evidence type="ECO:0000313" key="1">
    <source>
        <dbReference type="EMBL" id="TQE98248.1"/>
    </source>
</evidence>
<dbReference type="Proteomes" id="UP000315400">
    <property type="component" value="Unassembled WGS sequence"/>
</dbReference>
<dbReference type="InterPro" id="IPR003329">
    <property type="entry name" value="Cytidylyl_trans"/>
</dbReference>
<organism evidence="1 2">
    <name type="scientific">Spiribacter salinus</name>
    <dbReference type="NCBI Taxonomy" id="1335746"/>
    <lineage>
        <taxon>Bacteria</taxon>
        <taxon>Pseudomonadati</taxon>
        <taxon>Pseudomonadota</taxon>
        <taxon>Gammaproteobacteria</taxon>
        <taxon>Chromatiales</taxon>
        <taxon>Ectothiorhodospiraceae</taxon>
        <taxon>Spiribacter</taxon>
    </lineage>
</organism>
<dbReference type="PANTHER" id="PTHR21485">
    <property type="entry name" value="HAD SUPERFAMILY MEMBERS CMAS AND KDSC"/>
    <property type="match status" value="1"/>
</dbReference>
<proteinExistence type="predicted"/>
<dbReference type="InterPro" id="IPR050793">
    <property type="entry name" value="CMP-NeuNAc_synthase"/>
</dbReference>
<name>A0A540VNE1_9GAMM</name>